<keyword evidence="2" id="KW-1277">Toxin-antitoxin system</keyword>
<accession>A0ABV4XI48</accession>
<organism evidence="8 9">
    <name type="scientific">Floridaenema flaviceps BLCC-F50</name>
    <dbReference type="NCBI Taxonomy" id="3153642"/>
    <lineage>
        <taxon>Bacteria</taxon>
        <taxon>Bacillati</taxon>
        <taxon>Cyanobacteriota</taxon>
        <taxon>Cyanophyceae</taxon>
        <taxon>Oscillatoriophycideae</taxon>
        <taxon>Aerosakkonematales</taxon>
        <taxon>Aerosakkonemataceae</taxon>
        <taxon>Floridanema</taxon>
        <taxon>Floridanema flaviceps</taxon>
    </lineage>
</organism>
<evidence type="ECO:0000256" key="4">
    <source>
        <dbReference type="ARBA" id="ARBA00022759"/>
    </source>
</evidence>
<gene>
    <name evidence="8" type="ORF">ACE1CI_00395</name>
</gene>
<sequence>MVKNRDYAIASMPKKIRELKTMLRKAGFTYSSGKGSHTKWYHPLLPTPITLSGNDGDDAKPYQEKDVNNALQQIEEIQE</sequence>
<evidence type="ECO:0000256" key="6">
    <source>
        <dbReference type="ARBA" id="ARBA00022884"/>
    </source>
</evidence>
<evidence type="ECO:0000256" key="1">
    <source>
        <dbReference type="ARBA" id="ARBA00006620"/>
    </source>
</evidence>
<dbReference type="Gene3D" id="3.30.920.30">
    <property type="entry name" value="Hypothetical protein"/>
    <property type="match status" value="1"/>
</dbReference>
<dbReference type="Pfam" id="PF07927">
    <property type="entry name" value="HicA_toxin"/>
    <property type="match status" value="1"/>
</dbReference>
<keyword evidence="6" id="KW-0694">RNA-binding</keyword>
<keyword evidence="9" id="KW-1185">Reference proteome</keyword>
<evidence type="ECO:0000256" key="3">
    <source>
        <dbReference type="ARBA" id="ARBA00022722"/>
    </source>
</evidence>
<comment type="caution">
    <text evidence="8">The sequence shown here is derived from an EMBL/GenBank/DDBJ whole genome shotgun (WGS) entry which is preliminary data.</text>
</comment>
<evidence type="ECO:0000256" key="5">
    <source>
        <dbReference type="ARBA" id="ARBA00022801"/>
    </source>
</evidence>
<dbReference type="Proteomes" id="UP001576784">
    <property type="component" value="Unassembled WGS sequence"/>
</dbReference>
<keyword evidence="5" id="KW-0378">Hydrolase</keyword>
<evidence type="ECO:0000313" key="9">
    <source>
        <dbReference type="Proteomes" id="UP001576784"/>
    </source>
</evidence>
<evidence type="ECO:0000256" key="2">
    <source>
        <dbReference type="ARBA" id="ARBA00022649"/>
    </source>
</evidence>
<dbReference type="InterPro" id="IPR038570">
    <property type="entry name" value="HicA_sf"/>
</dbReference>
<name>A0ABV4XI48_9CYAN</name>
<dbReference type="InterPro" id="IPR012933">
    <property type="entry name" value="HicA_mRNA_interferase"/>
</dbReference>
<evidence type="ECO:0000313" key="8">
    <source>
        <dbReference type="EMBL" id="MFB2891382.1"/>
    </source>
</evidence>
<dbReference type="EMBL" id="JBHFNR010000005">
    <property type="protein sequence ID" value="MFB2891382.1"/>
    <property type="molecule type" value="Genomic_DNA"/>
</dbReference>
<dbReference type="SUPFAM" id="SSF54786">
    <property type="entry name" value="YcfA/nrd intein domain"/>
    <property type="match status" value="1"/>
</dbReference>
<keyword evidence="7" id="KW-0346">Stress response</keyword>
<keyword evidence="3" id="KW-0540">Nuclease</keyword>
<proteinExistence type="inferred from homology"/>
<protein>
    <submittedName>
        <fullName evidence="8">Type II toxin-antitoxin system HicA family toxin</fullName>
    </submittedName>
</protein>
<comment type="similarity">
    <text evidence="1">Belongs to the HicA mRNA interferase family.</text>
</comment>
<evidence type="ECO:0000256" key="7">
    <source>
        <dbReference type="ARBA" id="ARBA00023016"/>
    </source>
</evidence>
<keyword evidence="4" id="KW-0255">Endonuclease</keyword>
<reference evidence="8 9" key="1">
    <citation type="submission" date="2024-09" db="EMBL/GenBank/DDBJ databases">
        <title>Floridaenema gen nov. (Aerosakkonemataceae, Aerosakkonematales ord. nov., Cyanobacteria) from benthic tropical and subtropical fresh waters, with the description of four new species.</title>
        <authorList>
            <person name="Moretto J.A."/>
            <person name="Berthold D.E."/>
            <person name="Lefler F.W."/>
            <person name="Huang I.-S."/>
            <person name="Laughinghouse H. IV."/>
        </authorList>
    </citation>
    <scope>NUCLEOTIDE SEQUENCE [LARGE SCALE GENOMIC DNA]</scope>
    <source>
        <strain evidence="8 9">BLCC-F50</strain>
    </source>
</reference>